<proteinExistence type="predicted"/>
<dbReference type="InterPro" id="IPR023214">
    <property type="entry name" value="HAD_sf"/>
</dbReference>
<dbReference type="SUPFAM" id="SSF56784">
    <property type="entry name" value="HAD-like"/>
    <property type="match status" value="1"/>
</dbReference>
<dbReference type="Gene3D" id="3.30.1240.10">
    <property type="match status" value="1"/>
</dbReference>
<dbReference type="Pfam" id="PF08282">
    <property type="entry name" value="Hydrolase_3"/>
    <property type="match status" value="1"/>
</dbReference>
<name>A0A7K0J6U9_9ACTN</name>
<dbReference type="InterPro" id="IPR036412">
    <property type="entry name" value="HAD-like_sf"/>
</dbReference>
<organism evidence="1 2">
    <name type="scientific">Cutibacterium porci</name>
    <dbReference type="NCBI Taxonomy" id="2605781"/>
    <lineage>
        <taxon>Bacteria</taxon>
        <taxon>Bacillati</taxon>
        <taxon>Actinomycetota</taxon>
        <taxon>Actinomycetes</taxon>
        <taxon>Propionibacteriales</taxon>
        <taxon>Propionibacteriaceae</taxon>
        <taxon>Cutibacterium</taxon>
    </lineage>
</organism>
<dbReference type="PANTHER" id="PTHR10000:SF8">
    <property type="entry name" value="HAD SUPERFAMILY HYDROLASE-LIKE, TYPE 3"/>
    <property type="match status" value="1"/>
</dbReference>
<dbReference type="EMBL" id="VUMG01000002">
    <property type="protein sequence ID" value="MSS45674.1"/>
    <property type="molecule type" value="Genomic_DNA"/>
</dbReference>
<comment type="caution">
    <text evidence="1">The sequence shown here is derived from an EMBL/GenBank/DDBJ whole genome shotgun (WGS) entry which is preliminary data.</text>
</comment>
<sequence>MVALIATDLDGTFLGTDKMPGAENTEAVLAAANAGVHVVFATGRPYRWLTVLDPFRPIHPTLLASNGAVSVDAATGEVLHDACMDPQTVRDIVHDIRDALPQALFSTEEATRWFSDKGFDRWQIGGPPDGEGPIEGFLGDDHRIVKLLVRTFGCPSDALFKVVNPIVGNRGTVTFSAIMVDGLVEIAACGVSKGAALKRVCDDFGIDPSDAAAFGDMPNDLTMLELVGHPFIVSGAHPTLRDRGFTIIGDHDESAVGRQIQTLLG</sequence>
<dbReference type="Gene3D" id="3.40.50.1000">
    <property type="entry name" value="HAD superfamily/HAD-like"/>
    <property type="match status" value="1"/>
</dbReference>
<dbReference type="Proteomes" id="UP000466104">
    <property type="component" value="Unassembled WGS sequence"/>
</dbReference>
<gene>
    <name evidence="1" type="ORF">FYJ43_06380</name>
</gene>
<dbReference type="GO" id="GO:0005829">
    <property type="term" value="C:cytosol"/>
    <property type="evidence" value="ECO:0007669"/>
    <property type="project" value="TreeGrafter"/>
</dbReference>
<dbReference type="GO" id="GO:0016791">
    <property type="term" value="F:phosphatase activity"/>
    <property type="evidence" value="ECO:0007669"/>
    <property type="project" value="TreeGrafter"/>
</dbReference>
<dbReference type="PANTHER" id="PTHR10000">
    <property type="entry name" value="PHOSPHOSERINE PHOSPHATASE"/>
    <property type="match status" value="1"/>
</dbReference>
<evidence type="ECO:0000313" key="2">
    <source>
        <dbReference type="Proteomes" id="UP000466104"/>
    </source>
</evidence>
<evidence type="ECO:0000313" key="1">
    <source>
        <dbReference type="EMBL" id="MSS45674.1"/>
    </source>
</evidence>
<keyword evidence="2" id="KW-1185">Reference proteome</keyword>
<protein>
    <submittedName>
        <fullName evidence="1">HAD family phosphatase</fullName>
    </submittedName>
</protein>
<reference evidence="1 2" key="1">
    <citation type="submission" date="2019-08" db="EMBL/GenBank/DDBJ databases">
        <title>In-depth cultivation of the pig gut microbiome towards novel bacterial diversity and tailored functional studies.</title>
        <authorList>
            <person name="Wylensek D."/>
            <person name="Hitch T.C.A."/>
            <person name="Clavel T."/>
        </authorList>
    </citation>
    <scope>NUCLEOTIDE SEQUENCE [LARGE SCALE GENOMIC DNA]</scope>
    <source>
        <strain evidence="1 2">WCA-380-WT-3A</strain>
    </source>
</reference>
<dbReference type="GO" id="GO:0000287">
    <property type="term" value="F:magnesium ion binding"/>
    <property type="evidence" value="ECO:0007669"/>
    <property type="project" value="TreeGrafter"/>
</dbReference>
<dbReference type="AlphaFoldDB" id="A0A7K0J6U9"/>
<dbReference type="RefSeq" id="WP_154563468.1">
    <property type="nucleotide sequence ID" value="NZ_VUMG01000002.1"/>
</dbReference>
<accession>A0A7K0J6U9</accession>